<dbReference type="PANTHER" id="PTHR33116:SF78">
    <property type="entry name" value="OS12G0587133 PROTEIN"/>
    <property type="match status" value="1"/>
</dbReference>
<feature type="region of interest" description="Disordered" evidence="1">
    <location>
        <begin position="173"/>
        <end position="193"/>
    </location>
</feature>
<dbReference type="AlphaFoldDB" id="A0A699J224"/>
<sequence length="643" mass="73865">MKKVIENGPWLIRLVSLILNVWTPNSKLKKDEITTFFVWIKLYKVPLHVPSILGRNTYARALVEVSADKELMDSLVAIPFPNGKGHSLETIEIEYEWEPHRCSTCKIFDHLDDHCPKKLKESSPLQANDDGFVEVTRKRVKSKAQPRRPKELDNQRMPLKNSFAALVDEADHTQPCNEDNKANNLGSDEDESDSEVMETIVLEQSWFIGGKMKSNERSRIIWGWNPNDIDIFIITQDDQVMHARVCFKADKKEMFCSFICAHNRYTHRRTLWNSLCLHKHYVRNRPWCLLGDFNAALDLVNHSAGSSNIDISMMEFKDCVEEIKVLDVNLSGLNFTWNQKTNRADRVLKKIDRIMANLEFQDIFIGAHAIFQPYRISNHSLAVLKIPRSTTVIPKPFKFSNILIYNVRFNDVVKDEWDLPISGFYMIQEVKDAIFSIGNENSPGPNGYTVVFFKEAWDVVANDITRVIQEFFTNGKLLKELNHTIIALIPKDIINLCFANDLFLFGHGDADSAQVITRALDEFKLASGLTPSLPKSAAYFCIVLNHTKLSILNILPFEEGHLFVKYLGVPFISSRLIYQDCMKLIKKVQNRIKDWKKNLFLLLGGCRDMRRGKAKVAWEVVCLPKKEGGLGLRRLDIFNKALM</sequence>
<protein>
    <submittedName>
        <fullName evidence="2">Uncharacterized protein</fullName>
    </submittedName>
</protein>
<feature type="non-terminal residue" evidence="2">
    <location>
        <position position="643"/>
    </location>
</feature>
<organism evidence="2">
    <name type="scientific">Tanacetum cinerariifolium</name>
    <name type="common">Dalmatian daisy</name>
    <name type="synonym">Chrysanthemum cinerariifolium</name>
    <dbReference type="NCBI Taxonomy" id="118510"/>
    <lineage>
        <taxon>Eukaryota</taxon>
        <taxon>Viridiplantae</taxon>
        <taxon>Streptophyta</taxon>
        <taxon>Embryophyta</taxon>
        <taxon>Tracheophyta</taxon>
        <taxon>Spermatophyta</taxon>
        <taxon>Magnoliopsida</taxon>
        <taxon>eudicotyledons</taxon>
        <taxon>Gunneridae</taxon>
        <taxon>Pentapetalae</taxon>
        <taxon>asterids</taxon>
        <taxon>campanulids</taxon>
        <taxon>Asterales</taxon>
        <taxon>Asteraceae</taxon>
        <taxon>Asteroideae</taxon>
        <taxon>Anthemideae</taxon>
        <taxon>Anthemidinae</taxon>
        <taxon>Tanacetum</taxon>
    </lineage>
</organism>
<gene>
    <name evidence="2" type="ORF">Tci_576004</name>
</gene>
<dbReference type="SUPFAM" id="SSF56219">
    <property type="entry name" value="DNase I-like"/>
    <property type="match status" value="1"/>
</dbReference>
<proteinExistence type="predicted"/>
<evidence type="ECO:0000313" key="2">
    <source>
        <dbReference type="EMBL" id="GFA04032.1"/>
    </source>
</evidence>
<accession>A0A699J224</accession>
<dbReference type="InterPro" id="IPR036691">
    <property type="entry name" value="Endo/exonu/phosph_ase_sf"/>
</dbReference>
<dbReference type="Gene3D" id="3.60.10.10">
    <property type="entry name" value="Endonuclease/exonuclease/phosphatase"/>
    <property type="match status" value="1"/>
</dbReference>
<name>A0A699J224_TANCI</name>
<feature type="compositionally biased region" description="Polar residues" evidence="1">
    <location>
        <begin position="174"/>
        <end position="186"/>
    </location>
</feature>
<dbReference type="PANTHER" id="PTHR33116">
    <property type="entry name" value="REVERSE TRANSCRIPTASE ZINC-BINDING DOMAIN-CONTAINING PROTEIN-RELATED-RELATED"/>
    <property type="match status" value="1"/>
</dbReference>
<evidence type="ECO:0000256" key="1">
    <source>
        <dbReference type="SAM" id="MobiDB-lite"/>
    </source>
</evidence>
<reference evidence="2" key="1">
    <citation type="journal article" date="2019" name="Sci. Rep.">
        <title>Draft genome of Tanacetum cinerariifolium, the natural source of mosquito coil.</title>
        <authorList>
            <person name="Yamashiro T."/>
            <person name="Shiraishi A."/>
            <person name="Satake H."/>
            <person name="Nakayama K."/>
        </authorList>
    </citation>
    <scope>NUCLEOTIDE SEQUENCE</scope>
</reference>
<comment type="caution">
    <text evidence="2">The sequence shown here is derived from an EMBL/GenBank/DDBJ whole genome shotgun (WGS) entry which is preliminary data.</text>
</comment>
<dbReference type="EMBL" id="BKCJ010359800">
    <property type="protein sequence ID" value="GFA04032.1"/>
    <property type="molecule type" value="Genomic_DNA"/>
</dbReference>